<dbReference type="PANTHER" id="PTHR47478:SF1">
    <property type="entry name" value="PYRIMIDINE 5'-NUCLEOTIDASE YJJG"/>
    <property type="match status" value="1"/>
</dbReference>
<dbReference type="InterPro" id="IPR036412">
    <property type="entry name" value="HAD-like_sf"/>
</dbReference>
<accession>A0A7H0VGG2</accession>
<dbReference type="SFLD" id="SFLDG01129">
    <property type="entry name" value="C1.5:_HAD__Beta-PGM__Phosphata"/>
    <property type="match status" value="1"/>
</dbReference>
<dbReference type="NCBIfam" id="TIGR02254">
    <property type="entry name" value="YjjG_YfnB"/>
    <property type="match status" value="1"/>
</dbReference>
<proteinExistence type="predicted"/>
<dbReference type="InterPro" id="IPR052550">
    <property type="entry name" value="Pyrimidine_5'-ntase_YjjG"/>
</dbReference>
<dbReference type="Proteomes" id="UP000516305">
    <property type="component" value="Chromosome"/>
</dbReference>
<protein>
    <submittedName>
        <fullName evidence="1">Noncanonical pyrimidine nucleotidase, YjjG family</fullName>
    </submittedName>
</protein>
<dbReference type="KEGG" id="chyd:H4K34_02905"/>
<dbReference type="SFLD" id="SFLDS00003">
    <property type="entry name" value="Haloacid_Dehalogenase"/>
    <property type="match status" value="1"/>
</dbReference>
<sequence>MKSKYQHLFFDLDHTLWDFETNSQEALLDLYQRYDLEHQLNAPVQDFLKAYYQINDALWKLYREGKVSKAELRHQRFQKAFHSFGPLDELVIAKFEEEYMSLAPQKTALMPGTLEMLSELKEHFTMHIITNGFEETQKVKLQGSGLAPFFEVLMCSDTLGVNKPESKIFVSALKEAGANRKNSLMIGDNLQVDILGARNTGIDQVYYNPQGESHNEKPTLEIRHWSELPAYLLQA</sequence>
<dbReference type="InterPro" id="IPR006439">
    <property type="entry name" value="HAD-SF_hydro_IA"/>
</dbReference>
<dbReference type="PRINTS" id="PR00413">
    <property type="entry name" value="HADHALOGNASE"/>
</dbReference>
<dbReference type="RefSeq" id="WP_210759337.1">
    <property type="nucleotide sequence ID" value="NZ_CP060139.1"/>
</dbReference>
<gene>
    <name evidence="1" type="ORF">H4K34_02905</name>
</gene>
<dbReference type="PANTHER" id="PTHR47478">
    <property type="match status" value="1"/>
</dbReference>
<dbReference type="AlphaFoldDB" id="A0A7H0VGG2"/>
<dbReference type="SUPFAM" id="SSF56784">
    <property type="entry name" value="HAD-like"/>
    <property type="match status" value="1"/>
</dbReference>
<dbReference type="InterPro" id="IPR023198">
    <property type="entry name" value="PGP-like_dom2"/>
</dbReference>
<organism evidence="1 2">
    <name type="scientific">Croceimicrobium hydrocarbonivorans</name>
    <dbReference type="NCBI Taxonomy" id="2761580"/>
    <lineage>
        <taxon>Bacteria</taxon>
        <taxon>Pseudomonadati</taxon>
        <taxon>Bacteroidota</taxon>
        <taxon>Flavobacteriia</taxon>
        <taxon>Flavobacteriales</taxon>
        <taxon>Owenweeksiaceae</taxon>
        <taxon>Croceimicrobium</taxon>
    </lineage>
</organism>
<evidence type="ECO:0000313" key="2">
    <source>
        <dbReference type="Proteomes" id="UP000516305"/>
    </source>
</evidence>
<dbReference type="EMBL" id="CP060139">
    <property type="protein sequence ID" value="QNR24810.1"/>
    <property type="molecule type" value="Genomic_DNA"/>
</dbReference>
<name>A0A7H0VGG2_9FLAO</name>
<dbReference type="NCBIfam" id="TIGR01549">
    <property type="entry name" value="HAD-SF-IA-v1"/>
    <property type="match status" value="1"/>
</dbReference>
<dbReference type="Gene3D" id="1.10.150.240">
    <property type="entry name" value="Putative phosphatase, domain 2"/>
    <property type="match status" value="1"/>
</dbReference>
<evidence type="ECO:0000313" key="1">
    <source>
        <dbReference type="EMBL" id="QNR24810.1"/>
    </source>
</evidence>
<dbReference type="GO" id="GO:0008253">
    <property type="term" value="F:5'-nucleotidase activity"/>
    <property type="evidence" value="ECO:0007669"/>
    <property type="project" value="InterPro"/>
</dbReference>
<reference evidence="1 2" key="1">
    <citation type="submission" date="2020-08" db="EMBL/GenBank/DDBJ databases">
        <title>Croceimicrobium hydrocarbonivorans gen. nov., sp. nov., a novel marine bacterium isolated from a bacterial consortium that degrades polyethylene terephthalate.</title>
        <authorList>
            <person name="Liu R."/>
        </authorList>
    </citation>
    <scope>NUCLEOTIDE SEQUENCE [LARGE SCALE GENOMIC DNA]</scope>
    <source>
        <strain evidence="1 2">A20-9</strain>
    </source>
</reference>
<dbReference type="InterPro" id="IPR023214">
    <property type="entry name" value="HAD_sf"/>
</dbReference>
<dbReference type="Gene3D" id="3.40.50.1000">
    <property type="entry name" value="HAD superfamily/HAD-like"/>
    <property type="match status" value="1"/>
</dbReference>
<keyword evidence="2" id="KW-1185">Reference proteome</keyword>
<dbReference type="InterPro" id="IPR011951">
    <property type="entry name" value="HAD-SF_hydro_IA_YjjG/PynA"/>
</dbReference>
<dbReference type="Pfam" id="PF00702">
    <property type="entry name" value="Hydrolase"/>
    <property type="match status" value="1"/>
</dbReference>